<keyword evidence="2" id="KW-0010">Activator</keyword>
<dbReference type="EMBL" id="AP017312">
    <property type="protein sequence ID" value="BAU29294.1"/>
    <property type="molecule type" value="Genomic_DNA"/>
</dbReference>
<dbReference type="GO" id="GO:0008773">
    <property type="term" value="F:[protein-PII] uridylyltransferase activity"/>
    <property type="evidence" value="ECO:0007669"/>
    <property type="project" value="InterPro"/>
</dbReference>
<dbReference type="InterPro" id="IPR051257">
    <property type="entry name" value="Diverse_CBS-Domain"/>
</dbReference>
<dbReference type="Proteomes" id="UP000217696">
    <property type="component" value="Chromosome"/>
</dbReference>
<dbReference type="KEGG" id="asoc:CB4_03481"/>
<keyword evidence="1" id="KW-0129">CBS domain</keyword>
<dbReference type="Pfam" id="PF00571">
    <property type="entry name" value="CBS"/>
    <property type="match status" value="2"/>
</dbReference>
<sequence length="635" mass="72653">MKARVKEMLRQNELFRVLPEAIITEIVDSSTIVSFPKNHFVIHERDRDNDLFFLITGLAKNTVMTDDGEEFAVRFYHPGELAGLINTLAEDSSRFSVQTVEDCEFLMIAKPLFNRLIHEQALFAEQLTHDISRRLQHMYQALAAETSEHHHGLETYPYRKRVGEMMDHTLTSVLPETSIVEVASAMLDEKVSSVLIMEKEALLGIITERDLIKLIPSHTTIPTRQARDIMTENVITVEDDAFFYEAMLLMMKHQVKHLPVVSAGKVEGVITLRKLSDFRGQSVLGMVKTIDQADTVEKLAEHHTNITAFLDRMMKEGAAAHEICTIITELNDRVLRRIIELSEQAMVEAGLGTPPTDYCWITMGSEGRKEQTLSTDQDNGIIYPDIDNDIHLAEVDTYFAALAEKIVAGLEQCGFPRCKGDVMATNKKWRKSLAEWKYMIEAWFNHMQGEEIRMFTIFLDFRPVYGQAKLAHELRQYFMIRKKNFPFMYNLLAEDDASCGVPLGMFGRIVYDKKIKDGIDIKGGALVHFVNAMRLLAIFENVEAVSTLERLTALTSKGTFTKEEEDEVLDSFNTLLHFRIRENMRQLQSGIPLSNELHVAVLPKNEQIRLKKALNTAKWLQQKLIRQFQVRGIRI</sequence>
<dbReference type="InterPro" id="IPR000595">
    <property type="entry name" value="cNMP-bd_dom"/>
</dbReference>
<dbReference type="InterPro" id="IPR046342">
    <property type="entry name" value="CBS_dom_sf"/>
</dbReference>
<dbReference type="RefSeq" id="WP_096466980.1">
    <property type="nucleotide sequence ID" value="NZ_AP017312.1"/>
</dbReference>
<organism evidence="3 4">
    <name type="scientific">Aneurinibacillus soli</name>
    <dbReference type="NCBI Taxonomy" id="1500254"/>
    <lineage>
        <taxon>Bacteria</taxon>
        <taxon>Bacillati</taxon>
        <taxon>Bacillota</taxon>
        <taxon>Bacilli</taxon>
        <taxon>Bacillales</taxon>
        <taxon>Paenibacillaceae</taxon>
        <taxon>Aneurinibacillus group</taxon>
        <taxon>Aneurinibacillus</taxon>
    </lineage>
</organism>
<dbReference type="InterPro" id="IPR018490">
    <property type="entry name" value="cNMP-bd_dom_sf"/>
</dbReference>
<dbReference type="PANTHER" id="PTHR43080">
    <property type="entry name" value="CBS DOMAIN-CONTAINING PROTEIN CBSX3, MITOCHONDRIAL"/>
    <property type="match status" value="1"/>
</dbReference>
<evidence type="ECO:0000256" key="1">
    <source>
        <dbReference type="ARBA" id="ARBA00023122"/>
    </source>
</evidence>
<dbReference type="Gene3D" id="2.60.120.10">
    <property type="entry name" value="Jelly Rolls"/>
    <property type="match status" value="1"/>
</dbReference>
<keyword evidence="3" id="KW-0560">Oxidoreductase</keyword>
<dbReference type="GO" id="GO:0003938">
    <property type="term" value="F:IMP dehydrogenase activity"/>
    <property type="evidence" value="ECO:0007669"/>
    <property type="project" value="UniProtKB-EC"/>
</dbReference>
<dbReference type="SUPFAM" id="SSF51206">
    <property type="entry name" value="cAMP-binding domain-like"/>
    <property type="match status" value="1"/>
</dbReference>
<dbReference type="PROSITE" id="PS50042">
    <property type="entry name" value="CNMP_BINDING_3"/>
    <property type="match status" value="1"/>
</dbReference>
<dbReference type="InterPro" id="IPR018821">
    <property type="entry name" value="DUF294_put_nucleoTrafse_sb-bd"/>
</dbReference>
<dbReference type="Pfam" id="PF03445">
    <property type="entry name" value="DUF294"/>
    <property type="match status" value="1"/>
</dbReference>
<proteinExistence type="predicted"/>
<reference evidence="3 4" key="1">
    <citation type="submission" date="2015-12" db="EMBL/GenBank/DDBJ databases">
        <title>Genome sequence of Aneurinibacillus soli.</title>
        <authorList>
            <person name="Lee J.S."/>
            <person name="Lee K.C."/>
            <person name="Kim K.K."/>
            <person name="Lee B.W."/>
        </authorList>
    </citation>
    <scope>NUCLEOTIDE SEQUENCE [LARGE SCALE GENOMIC DNA]</scope>
    <source>
        <strain evidence="3 4">CB4</strain>
    </source>
</reference>
<dbReference type="SUPFAM" id="SSF54631">
    <property type="entry name" value="CBS-domain pair"/>
    <property type="match status" value="1"/>
</dbReference>
<keyword evidence="4" id="KW-1185">Reference proteome</keyword>
<dbReference type="PANTHER" id="PTHR43080:SF2">
    <property type="entry name" value="CBS DOMAIN-CONTAINING PROTEIN"/>
    <property type="match status" value="1"/>
</dbReference>
<dbReference type="PROSITE" id="PS51371">
    <property type="entry name" value="CBS"/>
    <property type="match status" value="2"/>
</dbReference>
<name>A0A0U5BM74_9BACL</name>
<dbReference type="InterPro" id="IPR014710">
    <property type="entry name" value="RmlC-like_jellyroll"/>
</dbReference>
<dbReference type="InterPro" id="IPR043519">
    <property type="entry name" value="NT_sf"/>
</dbReference>
<dbReference type="SMART" id="SM00116">
    <property type="entry name" value="CBS"/>
    <property type="match status" value="2"/>
</dbReference>
<evidence type="ECO:0000256" key="2">
    <source>
        <dbReference type="ARBA" id="ARBA00023159"/>
    </source>
</evidence>
<gene>
    <name evidence="3" type="primary">guaB_3</name>
    <name evidence="3" type="ORF">CB4_03481</name>
</gene>
<dbReference type="Pfam" id="PF10335">
    <property type="entry name" value="DUF294_C"/>
    <property type="match status" value="1"/>
</dbReference>
<dbReference type="CDD" id="cd05401">
    <property type="entry name" value="NT_GlnE_GlnD_like"/>
    <property type="match status" value="1"/>
</dbReference>
<dbReference type="AlphaFoldDB" id="A0A0U5BM74"/>
<dbReference type="EC" id="1.1.1.205" evidence="3"/>
<dbReference type="CDD" id="cd00038">
    <property type="entry name" value="CAP_ED"/>
    <property type="match status" value="1"/>
</dbReference>
<dbReference type="InterPro" id="IPR005105">
    <property type="entry name" value="GlnD_Uridyltrans_N"/>
</dbReference>
<dbReference type="SMART" id="SM00100">
    <property type="entry name" value="cNMP"/>
    <property type="match status" value="1"/>
</dbReference>
<dbReference type="InterPro" id="IPR000644">
    <property type="entry name" value="CBS_dom"/>
</dbReference>
<dbReference type="OrthoDB" id="9810963at2"/>
<dbReference type="SUPFAM" id="SSF81301">
    <property type="entry name" value="Nucleotidyltransferase"/>
    <property type="match status" value="1"/>
</dbReference>
<evidence type="ECO:0000313" key="4">
    <source>
        <dbReference type="Proteomes" id="UP000217696"/>
    </source>
</evidence>
<evidence type="ECO:0000313" key="3">
    <source>
        <dbReference type="EMBL" id="BAU29294.1"/>
    </source>
</evidence>
<dbReference type="Gene3D" id="3.10.580.10">
    <property type="entry name" value="CBS-domain"/>
    <property type="match status" value="1"/>
</dbReference>
<accession>A0A0U5BM74</accession>
<protein>
    <submittedName>
        <fullName evidence="3">Inosine-5'-monophosphate dehydrogenase</fullName>
        <ecNumber evidence="3">1.1.1.205</ecNumber>
    </submittedName>
</protein>
<dbReference type="Pfam" id="PF00027">
    <property type="entry name" value="cNMP_binding"/>
    <property type="match status" value="1"/>
</dbReference>